<dbReference type="GO" id="GO:0016798">
    <property type="term" value="F:hydrolase activity, acting on glycosyl bonds"/>
    <property type="evidence" value="ECO:0007669"/>
    <property type="project" value="UniProtKB-KW"/>
</dbReference>
<dbReference type="PANTHER" id="PTHR46832:SF2">
    <property type="entry name" value="FUTALOSINE HYDROLASE"/>
    <property type="match status" value="1"/>
</dbReference>
<evidence type="ECO:0000259" key="4">
    <source>
        <dbReference type="Pfam" id="PF01048"/>
    </source>
</evidence>
<dbReference type="InterPro" id="IPR035994">
    <property type="entry name" value="Nucleoside_phosphorylase_sf"/>
</dbReference>
<dbReference type="RefSeq" id="WP_155618654.1">
    <property type="nucleotide sequence ID" value="NZ_WOAA01000019.1"/>
</dbReference>
<reference evidence="5 6" key="1">
    <citation type="submission" date="2019-11" db="EMBL/GenBank/DDBJ databases">
        <title>Draft genome sequences of five Paenibacillus species of dairy origin.</title>
        <authorList>
            <person name="Olajide A.M."/>
            <person name="Chen S."/>
            <person name="Lapointe G."/>
        </authorList>
    </citation>
    <scope>NUCLEOTIDE SEQUENCE [LARGE SCALE GENOMIC DNA]</scope>
    <source>
        <strain evidence="5 6">3CS1</strain>
    </source>
</reference>
<dbReference type="NCBIfam" id="TIGR03664">
    <property type="entry name" value="fut_nucase"/>
    <property type="match status" value="1"/>
</dbReference>
<dbReference type="SUPFAM" id="SSF53167">
    <property type="entry name" value="Purine and uridine phosphorylases"/>
    <property type="match status" value="1"/>
</dbReference>
<dbReference type="PANTHER" id="PTHR46832">
    <property type="entry name" value="5'-METHYLTHIOADENOSINE/S-ADENOSYLHOMOCYSTEINE NUCLEOSIDASE"/>
    <property type="match status" value="1"/>
</dbReference>
<dbReference type="HAMAP" id="MF_00991">
    <property type="entry name" value="MqnB"/>
    <property type="match status" value="1"/>
</dbReference>
<dbReference type="CDD" id="cd17766">
    <property type="entry name" value="futalosine_nucleosidase_MqnB"/>
    <property type="match status" value="1"/>
</dbReference>
<keyword evidence="1" id="KW-0474">Menaquinone biosynthesis</keyword>
<proteinExistence type="inferred from homology"/>
<sequence>MSDIAYTNSSPYDSGEASSSPESALHRPHVLIATAVDAEREAVLRGLGQDGRFDVVAVGVGPAAAAAYTARALARHRYGLVISAGIGGGFAGQAAIGSLVIANAIVAADLGSETPDGFLSVQELGFGTDRIVPDADLSQRWMQALERGGLSAYHGPILTVSTTTGSAESAAFLARRIPGAAAEGMEGFGVATAAAAYELPVLEIRAISNAVGPRDRGAWKIKEALEALEAASSHLLEVLT</sequence>
<comment type="similarity">
    <text evidence="1">Belongs to the PNP/UDP phosphorylase family. Futalosine hydrolase subfamily.</text>
</comment>
<evidence type="ECO:0000313" key="5">
    <source>
        <dbReference type="EMBL" id="MUG67926.1"/>
    </source>
</evidence>
<dbReference type="Proteomes" id="UP000435177">
    <property type="component" value="Unassembled WGS sequence"/>
</dbReference>
<organism evidence="5 6">
    <name type="scientific">Paenibacillus campinasensis</name>
    <dbReference type="NCBI Taxonomy" id="66347"/>
    <lineage>
        <taxon>Bacteria</taxon>
        <taxon>Bacillati</taxon>
        <taxon>Bacillota</taxon>
        <taxon>Bacilli</taxon>
        <taxon>Bacillales</taxon>
        <taxon>Paenibacillaceae</taxon>
        <taxon>Paenibacillus</taxon>
    </lineage>
</organism>
<protein>
    <recommendedName>
        <fullName evidence="1 2">Futalosine hydrolase</fullName>
        <shortName evidence="1">FL hydrolase</shortName>
        <ecNumber evidence="1 2">3.2.2.26</ecNumber>
    </recommendedName>
    <alternativeName>
        <fullName evidence="1">Futalosine nucleosidase</fullName>
    </alternativeName>
    <alternativeName>
        <fullName evidence="1">Menaquinone biosynthetic enzyme MqnB</fullName>
    </alternativeName>
</protein>
<keyword evidence="1 5" id="KW-0378">Hydrolase</keyword>
<dbReference type="InterPro" id="IPR019963">
    <property type="entry name" value="FL_hydrolase_MqnB"/>
</dbReference>
<keyword evidence="5" id="KW-0326">Glycosidase</keyword>
<feature type="domain" description="Nucleoside phosphorylase" evidence="4">
    <location>
        <begin position="55"/>
        <end position="239"/>
    </location>
</feature>
<dbReference type="EC" id="3.2.2.26" evidence="1 2"/>
<dbReference type="Gene3D" id="3.40.50.1580">
    <property type="entry name" value="Nucleoside phosphorylase domain"/>
    <property type="match status" value="1"/>
</dbReference>
<gene>
    <name evidence="1" type="primary">mqnB</name>
    <name evidence="5" type="ORF">GNP94_18215</name>
</gene>
<evidence type="ECO:0000256" key="3">
    <source>
        <dbReference type="SAM" id="MobiDB-lite"/>
    </source>
</evidence>
<feature type="compositionally biased region" description="Polar residues" evidence="3">
    <location>
        <begin position="1"/>
        <end position="22"/>
    </location>
</feature>
<evidence type="ECO:0000256" key="2">
    <source>
        <dbReference type="NCBIfam" id="TIGR03664"/>
    </source>
</evidence>
<evidence type="ECO:0000313" key="6">
    <source>
        <dbReference type="Proteomes" id="UP000435177"/>
    </source>
</evidence>
<keyword evidence="6" id="KW-1185">Reference proteome</keyword>
<dbReference type="EMBL" id="WOAA01000019">
    <property type="protein sequence ID" value="MUG67926.1"/>
    <property type="molecule type" value="Genomic_DNA"/>
</dbReference>
<dbReference type="InterPro" id="IPR000845">
    <property type="entry name" value="Nucleoside_phosphorylase_d"/>
</dbReference>
<comment type="function">
    <text evidence="1">Catalyzes the hydrolysis of futalosine (FL) to dehypoxanthine futalosine (DHFL) and hypoxanthine, a step in the biosynthesis of menaquinone (MK, vitamin K2).</text>
</comment>
<dbReference type="NCBIfam" id="NF006087">
    <property type="entry name" value="PRK08236.1"/>
    <property type="match status" value="1"/>
</dbReference>
<name>A0ABW9T9U1_9BACL</name>
<feature type="region of interest" description="Disordered" evidence="3">
    <location>
        <begin position="1"/>
        <end position="23"/>
    </location>
</feature>
<accession>A0ABW9T9U1</accession>
<dbReference type="Pfam" id="PF01048">
    <property type="entry name" value="PNP_UDP_1"/>
    <property type="match status" value="1"/>
</dbReference>
<evidence type="ECO:0000256" key="1">
    <source>
        <dbReference type="HAMAP-Rule" id="MF_00991"/>
    </source>
</evidence>
<comment type="caution">
    <text evidence="5">The sequence shown here is derived from an EMBL/GenBank/DDBJ whole genome shotgun (WGS) entry which is preliminary data.</text>
</comment>
<comment type="catalytic activity">
    <reaction evidence="1">
        <text>futalosine + H2O = dehypoxanthine futalosine + hypoxanthine</text>
        <dbReference type="Rhea" id="RHEA:25904"/>
        <dbReference type="ChEBI" id="CHEBI:15377"/>
        <dbReference type="ChEBI" id="CHEBI:17368"/>
        <dbReference type="ChEBI" id="CHEBI:58863"/>
        <dbReference type="ChEBI" id="CHEBI:58864"/>
        <dbReference type="EC" id="3.2.2.26"/>
    </reaction>
</comment>
<comment type="pathway">
    <text evidence="1">Quinol/quinone metabolism; menaquinone biosynthesis.</text>
</comment>